<keyword evidence="3" id="KW-0804">Transcription</keyword>
<dbReference type="InterPro" id="IPR010982">
    <property type="entry name" value="Lambda_DNA-bd_dom_sf"/>
</dbReference>
<evidence type="ECO:0000256" key="1">
    <source>
        <dbReference type="ARBA" id="ARBA00023015"/>
    </source>
</evidence>
<organism evidence="5 6">
    <name type="scientific">Frondihabitans cladoniiphilus</name>
    <dbReference type="NCBI Taxonomy" id="715785"/>
    <lineage>
        <taxon>Bacteria</taxon>
        <taxon>Bacillati</taxon>
        <taxon>Actinomycetota</taxon>
        <taxon>Actinomycetes</taxon>
        <taxon>Micrococcales</taxon>
        <taxon>Microbacteriaceae</taxon>
        <taxon>Frondihabitans</taxon>
    </lineage>
</organism>
<dbReference type="Gene3D" id="1.10.260.40">
    <property type="entry name" value="lambda repressor-like DNA-binding domains"/>
    <property type="match status" value="1"/>
</dbReference>
<sequence>MTDRAPTIRDVAARAGVSKSLVSLVLQGGRNVGTQRREAVEAAIAELGYRPNLNAQNLSQTHTRTIGVLLNDLRNPWYVDLVEEAVGVLHEHGLSPLLADSHLTRKSGRDPAEIFLGQRIEGMLVIGTAADEDVVRRIAAEVPTVLAGTTEPHLPHVDSVSNDDELGERLATEHLLSLGHRDIALLLGPGAVGRSRRAGYEAAMASAGLTSLVRTAAYDMTEQGGSVAAASLFASGPRPTAIVAFNDVGAVGALTAVEEAGLSVPEDVSLIGYDDTSLARLRHLSLTSVDNRNAEVGRIAAEELVTRMLEPDLPARSNSVVPILRVRATTAAPRG</sequence>
<dbReference type="InterPro" id="IPR046335">
    <property type="entry name" value="LacI/GalR-like_sensor"/>
</dbReference>
<proteinExistence type="predicted"/>
<feature type="domain" description="HTH lacI-type" evidence="4">
    <location>
        <begin position="6"/>
        <end position="60"/>
    </location>
</feature>
<dbReference type="CDD" id="cd06267">
    <property type="entry name" value="PBP1_LacI_sugar_binding-like"/>
    <property type="match status" value="1"/>
</dbReference>
<dbReference type="InterPro" id="IPR028082">
    <property type="entry name" value="Peripla_BP_I"/>
</dbReference>
<dbReference type="SMART" id="SM00354">
    <property type="entry name" value="HTH_LACI"/>
    <property type="match status" value="1"/>
</dbReference>
<comment type="caution">
    <text evidence="5">The sequence shown here is derived from an EMBL/GenBank/DDBJ whole genome shotgun (WGS) entry which is preliminary data.</text>
</comment>
<evidence type="ECO:0000313" key="6">
    <source>
        <dbReference type="Proteomes" id="UP001501295"/>
    </source>
</evidence>
<dbReference type="SUPFAM" id="SSF53822">
    <property type="entry name" value="Periplasmic binding protein-like I"/>
    <property type="match status" value="1"/>
</dbReference>
<dbReference type="Gene3D" id="3.40.50.2300">
    <property type="match status" value="2"/>
</dbReference>
<dbReference type="EMBL" id="BAABLM010000002">
    <property type="protein sequence ID" value="GAA4670897.1"/>
    <property type="molecule type" value="Genomic_DNA"/>
</dbReference>
<dbReference type="PANTHER" id="PTHR30146:SF109">
    <property type="entry name" value="HTH-TYPE TRANSCRIPTIONAL REGULATOR GALS"/>
    <property type="match status" value="1"/>
</dbReference>
<dbReference type="SUPFAM" id="SSF47413">
    <property type="entry name" value="lambda repressor-like DNA-binding domains"/>
    <property type="match status" value="1"/>
</dbReference>
<dbReference type="RefSeq" id="WP_345374559.1">
    <property type="nucleotide sequence ID" value="NZ_BAABLM010000002.1"/>
</dbReference>
<dbReference type="PROSITE" id="PS50932">
    <property type="entry name" value="HTH_LACI_2"/>
    <property type="match status" value="1"/>
</dbReference>
<name>A0ABP8VT22_9MICO</name>
<keyword evidence="1" id="KW-0805">Transcription regulation</keyword>
<reference evidence="6" key="1">
    <citation type="journal article" date="2019" name="Int. J. Syst. Evol. Microbiol.">
        <title>The Global Catalogue of Microorganisms (GCM) 10K type strain sequencing project: providing services to taxonomists for standard genome sequencing and annotation.</title>
        <authorList>
            <consortium name="The Broad Institute Genomics Platform"/>
            <consortium name="The Broad Institute Genome Sequencing Center for Infectious Disease"/>
            <person name="Wu L."/>
            <person name="Ma J."/>
        </authorList>
    </citation>
    <scope>NUCLEOTIDE SEQUENCE [LARGE SCALE GENOMIC DNA]</scope>
    <source>
        <strain evidence="6">JCM 18956</strain>
    </source>
</reference>
<keyword evidence="2 5" id="KW-0238">DNA-binding</keyword>
<dbReference type="Proteomes" id="UP001501295">
    <property type="component" value="Unassembled WGS sequence"/>
</dbReference>
<dbReference type="InterPro" id="IPR000843">
    <property type="entry name" value="HTH_LacI"/>
</dbReference>
<evidence type="ECO:0000259" key="4">
    <source>
        <dbReference type="PROSITE" id="PS50932"/>
    </source>
</evidence>
<dbReference type="GO" id="GO:0003677">
    <property type="term" value="F:DNA binding"/>
    <property type="evidence" value="ECO:0007669"/>
    <property type="project" value="UniProtKB-KW"/>
</dbReference>
<keyword evidence="6" id="KW-1185">Reference proteome</keyword>
<evidence type="ECO:0000256" key="3">
    <source>
        <dbReference type="ARBA" id="ARBA00023163"/>
    </source>
</evidence>
<evidence type="ECO:0000313" key="5">
    <source>
        <dbReference type="EMBL" id="GAA4670897.1"/>
    </source>
</evidence>
<dbReference type="PANTHER" id="PTHR30146">
    <property type="entry name" value="LACI-RELATED TRANSCRIPTIONAL REPRESSOR"/>
    <property type="match status" value="1"/>
</dbReference>
<protein>
    <submittedName>
        <fullName evidence="5">LacI family DNA-binding transcriptional regulator</fullName>
    </submittedName>
</protein>
<accession>A0ABP8VT22</accession>
<gene>
    <name evidence="5" type="ORF">GCM10025780_13060</name>
</gene>
<dbReference type="Pfam" id="PF00356">
    <property type="entry name" value="LacI"/>
    <property type="match status" value="1"/>
</dbReference>
<dbReference type="CDD" id="cd01392">
    <property type="entry name" value="HTH_LacI"/>
    <property type="match status" value="1"/>
</dbReference>
<evidence type="ECO:0000256" key="2">
    <source>
        <dbReference type="ARBA" id="ARBA00023125"/>
    </source>
</evidence>
<dbReference type="Pfam" id="PF13377">
    <property type="entry name" value="Peripla_BP_3"/>
    <property type="match status" value="1"/>
</dbReference>